<dbReference type="Proteomes" id="UP000248961">
    <property type="component" value="Unassembled WGS sequence"/>
</dbReference>
<organism evidence="1 2">
    <name type="scientific">Aspergillus homomorphus (strain CBS 101889)</name>
    <dbReference type="NCBI Taxonomy" id="1450537"/>
    <lineage>
        <taxon>Eukaryota</taxon>
        <taxon>Fungi</taxon>
        <taxon>Dikarya</taxon>
        <taxon>Ascomycota</taxon>
        <taxon>Pezizomycotina</taxon>
        <taxon>Eurotiomycetes</taxon>
        <taxon>Eurotiomycetidae</taxon>
        <taxon>Eurotiales</taxon>
        <taxon>Aspergillaceae</taxon>
        <taxon>Aspergillus</taxon>
        <taxon>Aspergillus subgen. Circumdati</taxon>
    </lineage>
</organism>
<gene>
    <name evidence="1" type="ORF">BO97DRAFT_210641</name>
</gene>
<dbReference type="VEuPathDB" id="FungiDB:BO97DRAFT_210641"/>
<accession>A0A395I6K5</accession>
<keyword evidence="2" id="KW-1185">Reference proteome</keyword>
<sequence length="147" mass="16752">MEKKRLIFCVSAPFALFLLSWVTTYADVLQLILDGFPRGFSFISLCPQLGVWSMENPSRLNPCSYRPCIPFASCTTSFLGFGWGHHLCNLAGLGHRTGIRECNELNWDGVCHRGSDLMYEVTGQRRLTHLSPVLARWLLCWVAHFRD</sequence>
<dbReference type="EMBL" id="KZ824271">
    <property type="protein sequence ID" value="RAL15399.1"/>
    <property type="molecule type" value="Genomic_DNA"/>
</dbReference>
<name>A0A395I6K5_ASPHC</name>
<reference evidence="1 2" key="1">
    <citation type="submission" date="2018-02" db="EMBL/GenBank/DDBJ databases">
        <title>The genomes of Aspergillus section Nigri reveals drivers in fungal speciation.</title>
        <authorList>
            <consortium name="DOE Joint Genome Institute"/>
            <person name="Vesth T.C."/>
            <person name="Nybo J."/>
            <person name="Theobald S."/>
            <person name="Brandl J."/>
            <person name="Frisvad J.C."/>
            <person name="Nielsen K.F."/>
            <person name="Lyhne E.K."/>
            <person name="Kogle M.E."/>
            <person name="Kuo A."/>
            <person name="Riley R."/>
            <person name="Clum A."/>
            <person name="Nolan M."/>
            <person name="Lipzen A."/>
            <person name="Salamov A."/>
            <person name="Henrissat B."/>
            <person name="Wiebenga A."/>
            <person name="De vries R.P."/>
            <person name="Grigoriev I.V."/>
            <person name="Mortensen U.H."/>
            <person name="Andersen M.R."/>
            <person name="Baker S.E."/>
        </authorList>
    </citation>
    <scope>NUCLEOTIDE SEQUENCE [LARGE SCALE GENOMIC DNA]</scope>
    <source>
        <strain evidence="1 2">CBS 101889</strain>
    </source>
</reference>
<evidence type="ECO:0000313" key="2">
    <source>
        <dbReference type="Proteomes" id="UP000248961"/>
    </source>
</evidence>
<dbReference type="AlphaFoldDB" id="A0A395I6K5"/>
<evidence type="ECO:0000313" key="1">
    <source>
        <dbReference type="EMBL" id="RAL15399.1"/>
    </source>
</evidence>
<dbReference type="RefSeq" id="XP_025554553.1">
    <property type="nucleotide sequence ID" value="XM_025690566.1"/>
</dbReference>
<protein>
    <submittedName>
        <fullName evidence="1">Uncharacterized protein</fullName>
    </submittedName>
</protein>
<proteinExistence type="predicted"/>
<dbReference type="GeneID" id="37194855"/>